<dbReference type="Pfam" id="PF14543">
    <property type="entry name" value="TAXi_N"/>
    <property type="match status" value="1"/>
</dbReference>
<keyword evidence="2" id="KW-0732">Signal</keyword>
<accession>A0ABD3B9B6</accession>
<evidence type="ECO:0000259" key="3">
    <source>
        <dbReference type="PROSITE" id="PS51767"/>
    </source>
</evidence>
<dbReference type="InterPro" id="IPR033121">
    <property type="entry name" value="PEPTIDASE_A1"/>
</dbReference>
<dbReference type="InterPro" id="IPR021109">
    <property type="entry name" value="Peptidase_aspartic_dom_sf"/>
</dbReference>
<comment type="similarity">
    <text evidence="1">Belongs to the peptidase A1 family.</text>
</comment>
<evidence type="ECO:0000256" key="2">
    <source>
        <dbReference type="SAM" id="SignalP"/>
    </source>
</evidence>
<feature type="domain" description="Peptidase A1" evidence="3">
    <location>
        <begin position="62"/>
        <end position="375"/>
    </location>
</feature>
<reference evidence="5" key="1">
    <citation type="journal article" date="2024" name="IScience">
        <title>Strigolactones Initiate the Formation of Haustorium-like Structures in Castilleja.</title>
        <authorList>
            <person name="Buerger M."/>
            <person name="Peterson D."/>
            <person name="Chory J."/>
        </authorList>
    </citation>
    <scope>NUCLEOTIDE SEQUENCE [LARGE SCALE GENOMIC DNA]</scope>
</reference>
<feature type="signal peptide" evidence="2">
    <location>
        <begin position="1"/>
        <end position="34"/>
    </location>
</feature>
<evidence type="ECO:0000313" key="5">
    <source>
        <dbReference type="Proteomes" id="UP001632038"/>
    </source>
</evidence>
<dbReference type="AlphaFoldDB" id="A0ABD3B9B6"/>
<sequence length="379" mass="42416">MATLNCFFHLMMAFMLHSSLLLTLFLYFSKRSAALDIPKCKRADPKESPQSTFELFHMHGPCSPTTEMNMPSTKDILEGDQLRVDISCNSSECTQLLPERTCVNFNNRENTCSYDIQHVDGSHDAKGVLSMDNLKITETDDVFRNWTFFCATEIDDNKNFKVVAGVLGLARNSFVKQIEQTYGGMFSYCIPSDSSKTGFLKLGTRDYPKTVNFTPFITNSDHPSFYFINITSLSVGGAQLSLNPSDLLNPGTIIDSRVSITRLPLNVYVMIRNEFRDQMKVLGYFKRDAYDMLDTCYDTRTYPNITTPNITFTFNGDVTLNFGASVTIYAINSTLKCFAFAGNSGVGDNLAIIGNTHQKNLEVVFDVDGGKLGFVPDRC</sequence>
<dbReference type="EMBL" id="JAVIJP010000107">
    <property type="protein sequence ID" value="KAL3613681.1"/>
    <property type="molecule type" value="Genomic_DNA"/>
</dbReference>
<dbReference type="Pfam" id="PF14541">
    <property type="entry name" value="TAXi_C"/>
    <property type="match status" value="1"/>
</dbReference>
<dbReference type="PROSITE" id="PS51767">
    <property type="entry name" value="PEPTIDASE_A1"/>
    <property type="match status" value="1"/>
</dbReference>
<protein>
    <recommendedName>
        <fullName evidence="3">Peptidase A1 domain-containing protein</fullName>
    </recommendedName>
</protein>
<proteinExistence type="inferred from homology"/>
<dbReference type="InterPro" id="IPR001461">
    <property type="entry name" value="Aspartic_peptidase_A1"/>
</dbReference>
<dbReference type="InterPro" id="IPR032861">
    <property type="entry name" value="TAXi_N"/>
</dbReference>
<organism evidence="4 5">
    <name type="scientific">Castilleja foliolosa</name>
    <dbReference type="NCBI Taxonomy" id="1961234"/>
    <lineage>
        <taxon>Eukaryota</taxon>
        <taxon>Viridiplantae</taxon>
        <taxon>Streptophyta</taxon>
        <taxon>Embryophyta</taxon>
        <taxon>Tracheophyta</taxon>
        <taxon>Spermatophyta</taxon>
        <taxon>Magnoliopsida</taxon>
        <taxon>eudicotyledons</taxon>
        <taxon>Gunneridae</taxon>
        <taxon>Pentapetalae</taxon>
        <taxon>asterids</taxon>
        <taxon>lamiids</taxon>
        <taxon>Lamiales</taxon>
        <taxon>Orobanchaceae</taxon>
        <taxon>Pedicularideae</taxon>
        <taxon>Castillejinae</taxon>
        <taxon>Castilleja</taxon>
    </lineage>
</organism>
<dbReference type="SUPFAM" id="SSF50630">
    <property type="entry name" value="Acid proteases"/>
    <property type="match status" value="1"/>
</dbReference>
<dbReference type="PANTHER" id="PTHR13683:SF750">
    <property type="entry name" value="ASPARTYL PROTEASE AED1"/>
    <property type="match status" value="1"/>
</dbReference>
<evidence type="ECO:0000256" key="1">
    <source>
        <dbReference type="ARBA" id="ARBA00007447"/>
    </source>
</evidence>
<keyword evidence="5" id="KW-1185">Reference proteome</keyword>
<dbReference type="PANTHER" id="PTHR13683">
    <property type="entry name" value="ASPARTYL PROTEASES"/>
    <property type="match status" value="1"/>
</dbReference>
<evidence type="ECO:0000313" key="4">
    <source>
        <dbReference type="EMBL" id="KAL3613681.1"/>
    </source>
</evidence>
<gene>
    <name evidence="4" type="ORF">CASFOL_041755</name>
</gene>
<dbReference type="Proteomes" id="UP001632038">
    <property type="component" value="Unassembled WGS sequence"/>
</dbReference>
<comment type="caution">
    <text evidence="4">The sequence shown here is derived from an EMBL/GenBank/DDBJ whole genome shotgun (WGS) entry which is preliminary data.</text>
</comment>
<feature type="chain" id="PRO_5044856338" description="Peptidase A1 domain-containing protein" evidence="2">
    <location>
        <begin position="35"/>
        <end position="379"/>
    </location>
</feature>
<name>A0ABD3B9B6_9LAMI</name>
<dbReference type="InterPro" id="IPR032799">
    <property type="entry name" value="TAXi_C"/>
</dbReference>
<dbReference type="Gene3D" id="2.40.70.10">
    <property type="entry name" value="Acid Proteases"/>
    <property type="match status" value="2"/>
</dbReference>